<dbReference type="PANTHER" id="PTHR43968:SF6">
    <property type="entry name" value="GLUTATHIONE S-TRANSFERASE OMEGA"/>
    <property type="match status" value="1"/>
</dbReference>
<gene>
    <name evidence="2" type="ORF">PRVXT_001015</name>
</gene>
<sequence length="77" mass="9076">MKELKLFIMKTCPFCQKVERYMKENNISIEVADIKEDPKSKEELIEQGGKVQVPMLLIDEKPLYESNDIIDWLKENS</sequence>
<dbReference type="RefSeq" id="WP_350344591.1">
    <property type="nucleotide sequence ID" value="NZ_CP158367.1"/>
</dbReference>
<dbReference type="PROSITE" id="PS50404">
    <property type="entry name" value="GST_NTER"/>
    <property type="match status" value="1"/>
</dbReference>
<feature type="domain" description="GST N-terminal" evidence="1">
    <location>
        <begin position="2"/>
        <end position="77"/>
    </location>
</feature>
<reference evidence="2" key="2">
    <citation type="submission" date="2024-06" db="EMBL/GenBank/DDBJ databases">
        <authorList>
            <person name="Petrova K.O."/>
            <person name="Toshchakov S.V."/>
            <person name="Boltjanskaja Y.V."/>
            <person name="Kevbrin V."/>
        </authorList>
    </citation>
    <scope>NUCLEOTIDE SEQUENCE</scope>
    <source>
        <strain evidence="2">Z-910T</strain>
    </source>
</reference>
<dbReference type="Gene3D" id="3.40.30.10">
    <property type="entry name" value="Glutaredoxin"/>
    <property type="match status" value="1"/>
</dbReference>
<dbReference type="PROSITE" id="PS51354">
    <property type="entry name" value="GLUTAREDOXIN_2"/>
    <property type="match status" value="1"/>
</dbReference>
<dbReference type="InterPro" id="IPR050983">
    <property type="entry name" value="GST_Omega/HSP26"/>
</dbReference>
<dbReference type="Pfam" id="PF13417">
    <property type="entry name" value="GST_N_3"/>
    <property type="match status" value="1"/>
</dbReference>
<dbReference type="InterPro" id="IPR036249">
    <property type="entry name" value="Thioredoxin-like_sf"/>
</dbReference>
<evidence type="ECO:0000259" key="1">
    <source>
        <dbReference type="PROSITE" id="PS50404"/>
    </source>
</evidence>
<dbReference type="PANTHER" id="PTHR43968">
    <property type="match status" value="1"/>
</dbReference>
<dbReference type="CDD" id="cd00570">
    <property type="entry name" value="GST_N_family"/>
    <property type="match status" value="1"/>
</dbReference>
<dbReference type="AlphaFoldDB" id="A0AAU7VP29"/>
<proteinExistence type="predicted"/>
<evidence type="ECO:0000313" key="2">
    <source>
        <dbReference type="EMBL" id="XBX75855.1"/>
    </source>
</evidence>
<dbReference type="SUPFAM" id="SSF52833">
    <property type="entry name" value="Thioredoxin-like"/>
    <property type="match status" value="1"/>
</dbReference>
<protein>
    <submittedName>
        <fullName evidence="2">Glutathione S-transferase N-terminal domain-containing protein</fullName>
    </submittedName>
</protein>
<name>A0AAU7VP29_9FIRM</name>
<organism evidence="2">
    <name type="scientific">Proteinivorax tanatarense</name>
    <dbReference type="NCBI Taxonomy" id="1260629"/>
    <lineage>
        <taxon>Bacteria</taxon>
        <taxon>Bacillati</taxon>
        <taxon>Bacillota</taxon>
        <taxon>Clostridia</taxon>
        <taxon>Eubacteriales</taxon>
        <taxon>Proteinivoracaceae</taxon>
        <taxon>Proteinivorax</taxon>
    </lineage>
</organism>
<dbReference type="InterPro" id="IPR004045">
    <property type="entry name" value="Glutathione_S-Trfase_N"/>
</dbReference>
<accession>A0AAU7VP29</accession>
<dbReference type="EMBL" id="CP158367">
    <property type="protein sequence ID" value="XBX75855.1"/>
    <property type="molecule type" value="Genomic_DNA"/>
</dbReference>
<dbReference type="GO" id="GO:0005737">
    <property type="term" value="C:cytoplasm"/>
    <property type="evidence" value="ECO:0007669"/>
    <property type="project" value="TreeGrafter"/>
</dbReference>
<reference evidence="2" key="1">
    <citation type="journal article" date="2013" name="Extremophiles">
        <title>Proteinivorax tanatarense gen. nov., sp. nov., an anaerobic, haloalkaliphilic, proteolytic bacterium isolated from a decaying algal bloom, and proposal of Proteinivoraceae fam. nov.</title>
        <authorList>
            <person name="Kevbrin V."/>
            <person name="Boltyanskaya Y."/>
            <person name="Zhilina T."/>
            <person name="Kolganova T."/>
            <person name="Lavrentjeva E."/>
            <person name="Kuznetsov B."/>
        </authorList>
    </citation>
    <scope>NUCLEOTIDE SEQUENCE</scope>
    <source>
        <strain evidence="2">Z-910T</strain>
    </source>
</reference>